<evidence type="ECO:0000313" key="8">
    <source>
        <dbReference type="EMBL" id="MDR9899918.1"/>
    </source>
</evidence>
<dbReference type="GO" id="GO:0005576">
    <property type="term" value="C:extracellular region"/>
    <property type="evidence" value="ECO:0007669"/>
    <property type="project" value="UniProtKB-SubCell"/>
</dbReference>
<evidence type="ECO:0000256" key="7">
    <source>
        <dbReference type="ARBA" id="ARBA00023326"/>
    </source>
</evidence>
<evidence type="ECO:0000256" key="3">
    <source>
        <dbReference type="ARBA" id="ARBA00022651"/>
    </source>
</evidence>
<dbReference type="InterPro" id="IPR010126">
    <property type="entry name" value="Esterase_phb"/>
</dbReference>
<comment type="caution">
    <text evidence="8">The sequence shown here is derived from an EMBL/GenBank/DDBJ whole genome shotgun (WGS) entry which is preliminary data.</text>
</comment>
<dbReference type="Gene3D" id="3.40.50.1820">
    <property type="entry name" value="alpha/beta hydrolase"/>
    <property type="match status" value="1"/>
</dbReference>
<dbReference type="SUPFAM" id="SSF53474">
    <property type="entry name" value="alpha/beta-Hydrolases"/>
    <property type="match status" value="1"/>
</dbReference>
<dbReference type="RefSeq" id="WP_208344571.1">
    <property type="nucleotide sequence ID" value="NZ_CAWQFN010000515.1"/>
</dbReference>
<protein>
    <submittedName>
        <fullName evidence="8">Alpha/beta hydrolase-fold protein</fullName>
    </submittedName>
</protein>
<comment type="subcellular location">
    <subcellularLocation>
        <location evidence="1">Secreted</location>
    </subcellularLocation>
</comment>
<evidence type="ECO:0000256" key="4">
    <source>
        <dbReference type="ARBA" id="ARBA00022729"/>
    </source>
</evidence>
<name>A0AAP5IE14_9CYAN</name>
<keyword evidence="2" id="KW-0964">Secreted</keyword>
<reference evidence="9" key="1">
    <citation type="journal article" date="2021" name="Science">
        <title>Hunting the eagle killer: A cyanobacterial neurotoxin causes vacuolar myelinopathy.</title>
        <authorList>
            <person name="Breinlinger S."/>
            <person name="Phillips T.J."/>
            <person name="Haram B.N."/>
            <person name="Mares J."/>
            <person name="Martinez Yerena J.A."/>
            <person name="Hrouzek P."/>
            <person name="Sobotka R."/>
            <person name="Henderson W.M."/>
            <person name="Schmieder P."/>
            <person name="Williams S.M."/>
            <person name="Lauderdale J.D."/>
            <person name="Wilde H.D."/>
            <person name="Gerrin W."/>
            <person name="Kust A."/>
            <person name="Washington J.W."/>
            <person name="Wagner C."/>
            <person name="Geier B."/>
            <person name="Liebeke M."/>
            <person name="Enke H."/>
            <person name="Niedermeyer T.H.J."/>
            <person name="Wilde S.B."/>
        </authorList>
    </citation>
    <scope>NUCLEOTIDE SEQUENCE [LARGE SCALE GENOMIC DNA]</scope>
    <source>
        <strain evidence="9">Thurmond2011</strain>
    </source>
</reference>
<keyword evidence="4" id="KW-0732">Signal</keyword>
<dbReference type="InterPro" id="IPR029058">
    <property type="entry name" value="AB_hydrolase_fold"/>
</dbReference>
<dbReference type="GO" id="GO:0030600">
    <property type="term" value="F:feruloyl esterase activity"/>
    <property type="evidence" value="ECO:0007669"/>
    <property type="project" value="InterPro"/>
</dbReference>
<evidence type="ECO:0000256" key="2">
    <source>
        <dbReference type="ARBA" id="ARBA00022525"/>
    </source>
</evidence>
<keyword evidence="5 8" id="KW-0378">Hydrolase</keyword>
<keyword evidence="9" id="KW-1185">Reference proteome</keyword>
<keyword evidence="6" id="KW-0119">Carbohydrate metabolism</keyword>
<organism evidence="8 9">
    <name type="scientific">Aetokthonos hydrillicola Thurmond2011</name>
    <dbReference type="NCBI Taxonomy" id="2712845"/>
    <lineage>
        <taxon>Bacteria</taxon>
        <taxon>Bacillati</taxon>
        <taxon>Cyanobacteriota</taxon>
        <taxon>Cyanophyceae</taxon>
        <taxon>Nostocales</taxon>
        <taxon>Hapalosiphonaceae</taxon>
        <taxon>Aetokthonos</taxon>
    </lineage>
</organism>
<dbReference type="InterPro" id="IPR043595">
    <property type="entry name" value="FaeB/C/D"/>
</dbReference>
<keyword evidence="7" id="KW-0624">Polysaccharide degradation</keyword>
<dbReference type="EMBL" id="JAALHA020000028">
    <property type="protein sequence ID" value="MDR9899918.1"/>
    <property type="molecule type" value="Genomic_DNA"/>
</dbReference>
<dbReference type="GO" id="GO:0045493">
    <property type="term" value="P:xylan catabolic process"/>
    <property type="evidence" value="ECO:0007669"/>
    <property type="project" value="UniProtKB-KW"/>
</dbReference>
<gene>
    <name evidence="8" type="ORF">G7B40_035990</name>
</gene>
<evidence type="ECO:0000256" key="6">
    <source>
        <dbReference type="ARBA" id="ARBA00023277"/>
    </source>
</evidence>
<sequence length="332" mass="37077">MTINLSFWSFKQVVVCFLSVGLMTIGEAAKAQEIIPPHEYITYGGRNGKLNDQGYERTYFMYTPKSYISSRAMPLVLVFHGDDGSGQSISNVTGFNELAEQQGFIVVYPDGIDQKWRIKEKNKKNINDVAFVNNLLNHLQQVRNIDTNRIYATGFSKGGIFTQILACQLSHRIAAFASVAGSLPVSQQQKCQPLAPVSMLMINGTNDKSVHYQGDEEGEKGALVSVPETVNFWRRQNQCPAYPLTDVVFVRENQSSNSNSKVKTYAYSDCRNGSEILHLAVLNGGHLWYGGSSNDESINKFNKSLGLNSTQIIWNFFKHHSLPFLPDPSESD</sequence>
<evidence type="ECO:0000313" key="9">
    <source>
        <dbReference type="Proteomes" id="UP000667802"/>
    </source>
</evidence>
<proteinExistence type="predicted"/>
<dbReference type="Proteomes" id="UP000667802">
    <property type="component" value="Unassembled WGS sequence"/>
</dbReference>
<dbReference type="PANTHER" id="PTHR38050:SF2">
    <property type="entry name" value="FERULOYL ESTERASE C-RELATED"/>
    <property type="match status" value="1"/>
</dbReference>
<dbReference type="Pfam" id="PF10503">
    <property type="entry name" value="Esterase_PHB"/>
    <property type="match status" value="1"/>
</dbReference>
<evidence type="ECO:0000256" key="5">
    <source>
        <dbReference type="ARBA" id="ARBA00022801"/>
    </source>
</evidence>
<evidence type="ECO:0000256" key="1">
    <source>
        <dbReference type="ARBA" id="ARBA00004613"/>
    </source>
</evidence>
<accession>A0AAP5IE14</accession>
<keyword evidence="3" id="KW-0858">Xylan degradation</keyword>
<dbReference type="PANTHER" id="PTHR38050">
    <property type="match status" value="1"/>
</dbReference>
<dbReference type="AlphaFoldDB" id="A0AAP5IE14"/>